<feature type="transmembrane region" description="Helical" evidence="3">
    <location>
        <begin position="53"/>
        <end position="72"/>
    </location>
</feature>
<dbReference type="OrthoDB" id="3214257at2"/>
<dbReference type="InterPro" id="IPR005133">
    <property type="entry name" value="PhaG_MnhG_YufB"/>
</dbReference>
<dbReference type="EMBL" id="QURH01000995">
    <property type="protein sequence ID" value="RFU37217.1"/>
    <property type="molecule type" value="Genomic_DNA"/>
</dbReference>
<keyword evidence="5" id="KW-1185">Reference proteome</keyword>
<evidence type="ECO:0000313" key="5">
    <source>
        <dbReference type="Proteomes" id="UP000261811"/>
    </source>
</evidence>
<dbReference type="NCBIfam" id="TIGR01300">
    <property type="entry name" value="CPA3_mnhG_phaG"/>
    <property type="match status" value="1"/>
</dbReference>
<protein>
    <submittedName>
        <fullName evidence="4">Cation:proton antiporter</fullName>
    </submittedName>
</protein>
<gene>
    <name evidence="4" type="ORF">DZF91_34075</name>
</gene>
<comment type="caution">
    <text evidence="4">The sequence shown here is derived from an EMBL/GenBank/DDBJ whole genome shotgun (WGS) entry which is preliminary data.</text>
</comment>
<accession>A0A372JB47</accession>
<evidence type="ECO:0000256" key="2">
    <source>
        <dbReference type="SAM" id="MobiDB-lite"/>
    </source>
</evidence>
<name>A0A372JB47_9ACTN</name>
<evidence type="ECO:0000313" key="4">
    <source>
        <dbReference type="EMBL" id="RFU37217.1"/>
    </source>
</evidence>
<comment type="similarity">
    <text evidence="1">Belongs to the CPA3 antiporters (TC 2.A.63) subunit G family.</text>
</comment>
<dbReference type="PANTHER" id="PTHR34703">
    <property type="entry name" value="ANTIPORTER SUBUNIT MNHG2-RELATED"/>
    <property type="match status" value="1"/>
</dbReference>
<keyword evidence="3" id="KW-0812">Transmembrane</keyword>
<organism evidence="4 5">
    <name type="scientific">Actinomadura logoneensis</name>
    <dbReference type="NCBI Taxonomy" id="2293572"/>
    <lineage>
        <taxon>Bacteria</taxon>
        <taxon>Bacillati</taxon>
        <taxon>Actinomycetota</taxon>
        <taxon>Actinomycetes</taxon>
        <taxon>Streptosporangiales</taxon>
        <taxon>Thermomonosporaceae</taxon>
        <taxon>Actinomadura</taxon>
    </lineage>
</organism>
<keyword evidence="3" id="KW-0472">Membrane</keyword>
<evidence type="ECO:0000256" key="1">
    <source>
        <dbReference type="ARBA" id="ARBA00008404"/>
    </source>
</evidence>
<feature type="region of interest" description="Disordered" evidence="2">
    <location>
        <begin position="91"/>
        <end position="116"/>
    </location>
</feature>
<dbReference type="Pfam" id="PF03334">
    <property type="entry name" value="PhaG_MnhG_YufB"/>
    <property type="match status" value="1"/>
</dbReference>
<dbReference type="GO" id="GO:0015385">
    <property type="term" value="F:sodium:proton antiporter activity"/>
    <property type="evidence" value="ECO:0007669"/>
    <property type="project" value="TreeGrafter"/>
</dbReference>
<dbReference type="Proteomes" id="UP000261811">
    <property type="component" value="Unassembled WGS sequence"/>
</dbReference>
<reference evidence="4 5" key="1">
    <citation type="submission" date="2018-08" db="EMBL/GenBank/DDBJ databases">
        <title>Actinomadura jelena sp. nov., a novel Actinomycete isolated from soil in Chad.</title>
        <authorList>
            <person name="Shi L."/>
        </authorList>
    </citation>
    <scope>NUCLEOTIDE SEQUENCE [LARGE SCALE GENOMIC DNA]</scope>
    <source>
        <strain evidence="4 5">NEAU-G17</strain>
    </source>
</reference>
<feature type="compositionally biased region" description="Basic and acidic residues" evidence="2">
    <location>
        <begin position="94"/>
        <end position="107"/>
    </location>
</feature>
<dbReference type="PANTHER" id="PTHR34703:SF1">
    <property type="entry name" value="ANTIPORTER SUBUNIT MNHG2-RELATED"/>
    <property type="match status" value="1"/>
</dbReference>
<proteinExistence type="inferred from homology"/>
<keyword evidence="3" id="KW-1133">Transmembrane helix</keyword>
<sequence>MFFSLSAAVGILRMPDVYTRIQCSSKTVTMGVLPALAALVIGEGAFSQYGARALLIVALLGVLNPVAAHALARAAYRTGVPMWHGAVQDESLEDAAKKSGDPGDGRGGDGSGKRRG</sequence>
<evidence type="ECO:0000256" key="3">
    <source>
        <dbReference type="SAM" id="Phobius"/>
    </source>
</evidence>
<dbReference type="AlphaFoldDB" id="A0A372JB47"/>